<accession>A0A0G1HW72</accession>
<dbReference type="AlphaFoldDB" id="A0A0G1HW72"/>
<dbReference type="InterPro" id="IPR011009">
    <property type="entry name" value="Kinase-like_dom_sf"/>
</dbReference>
<dbReference type="Gene3D" id="1.10.510.10">
    <property type="entry name" value="Transferase(Phosphotransferase) domain 1"/>
    <property type="match status" value="1"/>
</dbReference>
<dbReference type="Proteomes" id="UP000034006">
    <property type="component" value="Unassembled WGS sequence"/>
</dbReference>
<proteinExistence type="predicted"/>
<reference evidence="2 3" key="1">
    <citation type="journal article" date="2015" name="Nature">
        <title>rRNA introns, odd ribosomes, and small enigmatic genomes across a large radiation of phyla.</title>
        <authorList>
            <person name="Brown C.T."/>
            <person name="Hug L.A."/>
            <person name="Thomas B.C."/>
            <person name="Sharon I."/>
            <person name="Castelle C.J."/>
            <person name="Singh A."/>
            <person name="Wilkins M.J."/>
            <person name="Williams K.H."/>
            <person name="Banfield J.F."/>
        </authorList>
    </citation>
    <scope>NUCLEOTIDE SEQUENCE [LARGE SCALE GENOMIC DNA]</scope>
</reference>
<evidence type="ECO:0000313" key="2">
    <source>
        <dbReference type="EMBL" id="KKT51361.1"/>
    </source>
</evidence>
<gene>
    <name evidence="2" type="ORF">UW44_C0013G0081</name>
</gene>
<dbReference type="GO" id="GO:0004672">
    <property type="term" value="F:protein kinase activity"/>
    <property type="evidence" value="ECO:0007669"/>
    <property type="project" value="InterPro"/>
</dbReference>
<name>A0A0G1HW72_9BACT</name>
<protein>
    <recommendedName>
        <fullName evidence="1">Protein kinase domain-containing protein</fullName>
    </recommendedName>
</protein>
<sequence>MSITVFTQTGERVILDPNDAVGSGGEGTVFPDPTNPNDLIKIYEHPDKDHEKKLKAFIAKGFSLPKFVAAPKSLNFNRSGDVIGYTMPFIKRAKAFRDLSNKNFRIRQKINNKKVVALHLNDAKVLDAIHQQKIVIGDRNDQNVLFSGANSYYIDFDSVQFDKWPCPVATENYLDPALYGLDLTIKPVFLPLHDWYSYATMLFRSLLLVHPYGGTHPRISDLPDRALKRITVFDKGVIYPAVGLPPDLISDDLLHVFSKYFKDGWRGMFPQAELAKFHSALIECPSCNSAFPSNKRACPVCKEQNQIVTSVSIPGSLTVKQLMAIKGQILYHRLEGETLILITLENNRAFMHLVSQGNIWSFELFPYQVGMRFEASSKLLAVNIAGSEQIDLYEINYNEVTQIESCVSDTYAITQNAIFRVNGSHLFRLVGSQLVDTEVLRGTLLNRPIRQTIEHQSWLSVSSETSPTIVGFYRVLRQQFFWMHREGYSVDLQLPGLELGESLIDITVKHSGSSFLIIRKTKLKGGEFVHFDAFNKKGTSMYSSRVEAGKLPSDRLHGQAYAGGKLIFPTDTGAIRYDPESSSQTQFQATNKVVNSGQSLFTYAAGLLVVDPRHVSYITLN</sequence>
<dbReference type="SUPFAM" id="SSF56112">
    <property type="entry name" value="Protein kinase-like (PK-like)"/>
    <property type="match status" value="1"/>
</dbReference>
<organism evidence="2 3">
    <name type="scientific">Candidatus Collierbacteria bacterium GW2011_GWB2_44_22</name>
    <dbReference type="NCBI Taxonomy" id="1618387"/>
    <lineage>
        <taxon>Bacteria</taxon>
        <taxon>Candidatus Collieribacteriota</taxon>
    </lineage>
</organism>
<dbReference type="PROSITE" id="PS50011">
    <property type="entry name" value="PROTEIN_KINASE_DOM"/>
    <property type="match status" value="1"/>
</dbReference>
<evidence type="ECO:0000313" key="3">
    <source>
        <dbReference type="Proteomes" id="UP000034006"/>
    </source>
</evidence>
<dbReference type="GO" id="GO:0005524">
    <property type="term" value="F:ATP binding"/>
    <property type="evidence" value="ECO:0007669"/>
    <property type="project" value="InterPro"/>
</dbReference>
<evidence type="ECO:0000259" key="1">
    <source>
        <dbReference type="PROSITE" id="PS50011"/>
    </source>
</evidence>
<dbReference type="InterPro" id="IPR000719">
    <property type="entry name" value="Prot_kinase_dom"/>
</dbReference>
<comment type="caution">
    <text evidence="2">The sequence shown here is derived from an EMBL/GenBank/DDBJ whole genome shotgun (WGS) entry which is preliminary data.</text>
</comment>
<dbReference type="STRING" id="1618387.UW44_C0013G0081"/>
<feature type="domain" description="Protein kinase" evidence="1">
    <location>
        <begin position="15"/>
        <end position="281"/>
    </location>
</feature>
<dbReference type="EMBL" id="LCIH01000013">
    <property type="protein sequence ID" value="KKT51361.1"/>
    <property type="molecule type" value="Genomic_DNA"/>
</dbReference>